<dbReference type="InterPro" id="IPR021444">
    <property type="entry name" value="DUF3094"/>
</dbReference>
<proteinExistence type="predicted"/>
<keyword evidence="1" id="KW-0812">Transmembrane</keyword>
<evidence type="ECO:0000313" key="3">
    <source>
        <dbReference type="Proteomes" id="UP000388235"/>
    </source>
</evidence>
<evidence type="ECO:0000313" key="2">
    <source>
        <dbReference type="EMBL" id="QGG79665.1"/>
    </source>
</evidence>
<keyword evidence="3" id="KW-1185">Reference proteome</keyword>
<organism evidence="2 3">
    <name type="scientific">Litorivicinus lipolyticus</name>
    <dbReference type="NCBI Taxonomy" id="418701"/>
    <lineage>
        <taxon>Bacteria</taxon>
        <taxon>Pseudomonadati</taxon>
        <taxon>Pseudomonadota</taxon>
        <taxon>Gammaproteobacteria</taxon>
        <taxon>Oceanospirillales</taxon>
        <taxon>Litorivicinaceae</taxon>
        <taxon>Litorivicinus</taxon>
    </lineage>
</organism>
<sequence>MPERDPAEYTAEQLKAIDDYNHSGTRTIERKPFKPWLMMAGLMGVVIVLGGFAWLIGYLVEPYL</sequence>
<dbReference type="Pfam" id="PF11293">
    <property type="entry name" value="DUF3094"/>
    <property type="match status" value="1"/>
</dbReference>
<dbReference type="RefSeq" id="WP_153713169.1">
    <property type="nucleotide sequence ID" value="NZ_CP045871.1"/>
</dbReference>
<keyword evidence="1" id="KW-0472">Membrane</keyword>
<keyword evidence="1" id="KW-1133">Transmembrane helix</keyword>
<dbReference type="KEGG" id="llp:GH975_03410"/>
<dbReference type="Proteomes" id="UP000388235">
    <property type="component" value="Chromosome"/>
</dbReference>
<dbReference type="EMBL" id="CP045871">
    <property type="protein sequence ID" value="QGG79665.1"/>
    <property type="molecule type" value="Genomic_DNA"/>
</dbReference>
<protein>
    <submittedName>
        <fullName evidence="2">DUF3094 family protein</fullName>
    </submittedName>
</protein>
<dbReference type="AlphaFoldDB" id="A0A5Q2QF75"/>
<reference evidence="2 3" key="1">
    <citation type="submission" date="2019-11" db="EMBL/GenBank/DDBJ databases">
        <authorList>
            <person name="Khan S.A."/>
            <person name="Jeon C.O."/>
            <person name="Chun B.H."/>
        </authorList>
    </citation>
    <scope>NUCLEOTIDE SEQUENCE [LARGE SCALE GENOMIC DNA]</scope>
    <source>
        <strain evidence="2 3">IMCC 1097</strain>
    </source>
</reference>
<dbReference type="OrthoDB" id="6198446at2"/>
<name>A0A5Q2QF75_9GAMM</name>
<feature type="transmembrane region" description="Helical" evidence="1">
    <location>
        <begin position="36"/>
        <end position="60"/>
    </location>
</feature>
<accession>A0A5Q2QF75</accession>
<gene>
    <name evidence="2" type="ORF">GH975_03410</name>
</gene>
<evidence type="ECO:0000256" key="1">
    <source>
        <dbReference type="SAM" id="Phobius"/>
    </source>
</evidence>